<dbReference type="SUPFAM" id="SSF140453">
    <property type="entry name" value="EsxAB dimer-like"/>
    <property type="match status" value="1"/>
</dbReference>
<proteinExistence type="predicted"/>
<keyword evidence="2" id="KW-1185">Reference proteome</keyword>
<dbReference type="Gene3D" id="1.10.287.1060">
    <property type="entry name" value="ESAT-6-like"/>
    <property type="match status" value="1"/>
</dbReference>
<dbReference type="EMBL" id="JBHSQN010000007">
    <property type="protein sequence ID" value="MFC6011795.1"/>
    <property type="molecule type" value="Genomic_DNA"/>
</dbReference>
<dbReference type="InterPro" id="IPR036689">
    <property type="entry name" value="ESAT-6-like_sf"/>
</dbReference>
<comment type="caution">
    <text evidence="1">The sequence shown here is derived from an EMBL/GenBank/DDBJ whole genome shotgun (WGS) entry which is preliminary data.</text>
</comment>
<name>A0ABW1JRI4_9NOCA</name>
<sequence>MSTPGGSGVPPLSVVPAEVQTVGRYVYGIAESLRTALDSAHSDVDTLLASGWTGDLATVFGTGWTETREGGSTIIAALTTMAEKLGITAETYQQQDISYANALNMSSLDLPGL</sequence>
<dbReference type="Proteomes" id="UP001596223">
    <property type="component" value="Unassembled WGS sequence"/>
</dbReference>
<protein>
    <submittedName>
        <fullName evidence="1">WXG100 family type VII secretion target</fullName>
    </submittedName>
</protein>
<dbReference type="InterPro" id="IPR010310">
    <property type="entry name" value="T7SS_ESAT-6-like"/>
</dbReference>
<reference evidence="2" key="1">
    <citation type="journal article" date="2019" name="Int. J. Syst. Evol. Microbiol.">
        <title>The Global Catalogue of Microorganisms (GCM) 10K type strain sequencing project: providing services to taxonomists for standard genome sequencing and annotation.</title>
        <authorList>
            <consortium name="The Broad Institute Genomics Platform"/>
            <consortium name="The Broad Institute Genome Sequencing Center for Infectious Disease"/>
            <person name="Wu L."/>
            <person name="Ma J."/>
        </authorList>
    </citation>
    <scope>NUCLEOTIDE SEQUENCE [LARGE SCALE GENOMIC DNA]</scope>
    <source>
        <strain evidence="2">CCUG 36956</strain>
    </source>
</reference>
<evidence type="ECO:0000313" key="2">
    <source>
        <dbReference type="Proteomes" id="UP001596223"/>
    </source>
</evidence>
<organism evidence="1 2">
    <name type="scientific">Nocardia lasii</name>
    <dbReference type="NCBI Taxonomy" id="1616107"/>
    <lineage>
        <taxon>Bacteria</taxon>
        <taxon>Bacillati</taxon>
        <taxon>Actinomycetota</taxon>
        <taxon>Actinomycetes</taxon>
        <taxon>Mycobacteriales</taxon>
        <taxon>Nocardiaceae</taxon>
        <taxon>Nocardia</taxon>
    </lineage>
</organism>
<dbReference type="RefSeq" id="WP_378604138.1">
    <property type="nucleotide sequence ID" value="NZ_JBHSQN010000007.1"/>
</dbReference>
<accession>A0ABW1JRI4</accession>
<evidence type="ECO:0000313" key="1">
    <source>
        <dbReference type="EMBL" id="MFC6011795.1"/>
    </source>
</evidence>
<gene>
    <name evidence="1" type="ORF">ACFP3H_12100</name>
</gene>
<dbReference type="Pfam" id="PF06013">
    <property type="entry name" value="WXG100"/>
    <property type="match status" value="1"/>
</dbReference>